<gene>
    <name evidence="3" type="ORF">DBRI00130_LOCUS13507</name>
</gene>
<dbReference type="SUPFAM" id="SSF110004">
    <property type="entry name" value="Glycolipid transfer protein, GLTP"/>
    <property type="match status" value="1"/>
</dbReference>
<dbReference type="Gene3D" id="1.10.3520.10">
    <property type="entry name" value="Glycolipid transfer protein"/>
    <property type="match status" value="1"/>
</dbReference>
<dbReference type="InterPro" id="IPR014830">
    <property type="entry name" value="Glycolipid_transfer_prot_dom"/>
</dbReference>
<proteinExistence type="predicted"/>
<dbReference type="GO" id="GO:0120013">
    <property type="term" value="F:lipid transfer activity"/>
    <property type="evidence" value="ECO:0007669"/>
    <property type="project" value="InterPro"/>
</dbReference>
<evidence type="ECO:0000259" key="2">
    <source>
        <dbReference type="Pfam" id="PF08718"/>
    </source>
</evidence>
<feature type="compositionally biased region" description="Polar residues" evidence="1">
    <location>
        <begin position="110"/>
        <end position="126"/>
    </location>
</feature>
<feature type="domain" description="Glycolipid transfer protein" evidence="2">
    <location>
        <begin position="499"/>
        <end position="610"/>
    </location>
</feature>
<reference evidence="3" key="1">
    <citation type="submission" date="2021-01" db="EMBL/GenBank/DDBJ databases">
        <authorList>
            <person name="Corre E."/>
            <person name="Pelletier E."/>
            <person name="Niang G."/>
            <person name="Scheremetjew M."/>
            <person name="Finn R."/>
            <person name="Kale V."/>
            <person name="Holt S."/>
            <person name="Cochrane G."/>
            <person name="Meng A."/>
            <person name="Brown T."/>
            <person name="Cohen L."/>
        </authorList>
    </citation>
    <scope>NUCLEOTIDE SEQUENCE</scope>
    <source>
        <strain evidence="3">GSO104</strain>
    </source>
</reference>
<evidence type="ECO:0000256" key="1">
    <source>
        <dbReference type="SAM" id="MobiDB-lite"/>
    </source>
</evidence>
<dbReference type="InterPro" id="IPR036497">
    <property type="entry name" value="GLTP_sf"/>
</dbReference>
<feature type="region of interest" description="Disordered" evidence="1">
    <location>
        <begin position="739"/>
        <end position="759"/>
    </location>
</feature>
<feature type="region of interest" description="Disordered" evidence="1">
    <location>
        <begin position="1"/>
        <end position="60"/>
    </location>
</feature>
<protein>
    <recommendedName>
        <fullName evidence="2">Glycolipid transfer protein domain-containing protein</fullName>
    </recommendedName>
</protein>
<dbReference type="Pfam" id="PF08718">
    <property type="entry name" value="GLTP"/>
    <property type="match status" value="1"/>
</dbReference>
<sequence>MSKPSFNMRRARSQDFSGRNSVEDDDSNSNSSHIFCRRSIDSNASTAKQNSSPSMPITSSCFPMSVASRYSRSQPSMIRRSSQLPQLNSLLSLDGLSQLREEEGEKPTVCKTSNARARNQTPGSFVSSGDENNSGNGSDLGGGNSSEPSAAPRREVLTWAMGVRGNPRLAMANLSVMLLVLLTMTNLALDLIHAQMHRIDSPYDYDALSTEVIVPPFRYTLPVNDASRRPRLGLGSAAIGSLTDALSPILPFTGGVDLRRAEGLDEWCDALSSFFGSLGLPWSPFSSAFSSSASGAQPSDGNLSASGSAIRSSDYNHASYTAMVRRPILSESVPFFPLDKIAQLTLGDISTAFSYIIEANREGVDTDEVKNTLSTRTKEMALAIEEATAISRGDGINFAQTKARQSNHQDVEIGPIAQSAGYGDIDALQFCAAMRIFAEWRLLRQVPDGYKGYAVGMSLGHRDIVQNVAKIENAVHSLIDSRASHTLSFHANQQDGDDAVDSSPPIVTSPTLRELLRYEIETDINPSANLPRLREKSAAMGLLWVRRQFHYQTSIFSNILDVPEIHPTARDAVVAAYSEVYNAFHGWAVQKIFNYSFQAAPEAEVIYRFMNPEYLEKVTNAALRGETEFREEEAPHTPAQKEEKNLHDPDENDDGEDAVESDEDGDSDASDNDNEDDKEDDADASEEDKAEEEAYDINLDYVVNANNPSGVVPPYEIVNVNNGTIAAANLSAHLTMRNHQGTNKTHSDSTKTKVKKISNGNNPLLKLGAHIAVEWDKFGNQIGDEWDKLGKHVGGEWDKLGKHLNGEISKFGDEVGKISGEFDKLGKQVGGEWDKLASNVIRLFSKNDLSARSGRNEAKSVGVDETGGNKKKSIGLEGEELEQYVTHQMLLDAQKHIIKYLEIAEPLLKDLSGLFDEMNMDDPTKV</sequence>
<accession>A0A7S4V314</accession>
<dbReference type="GO" id="GO:0005737">
    <property type="term" value="C:cytoplasm"/>
    <property type="evidence" value="ECO:0007669"/>
    <property type="project" value="InterPro"/>
</dbReference>
<organism evidence="3">
    <name type="scientific">Ditylum brightwellii</name>
    <dbReference type="NCBI Taxonomy" id="49249"/>
    <lineage>
        <taxon>Eukaryota</taxon>
        <taxon>Sar</taxon>
        <taxon>Stramenopiles</taxon>
        <taxon>Ochrophyta</taxon>
        <taxon>Bacillariophyta</taxon>
        <taxon>Mediophyceae</taxon>
        <taxon>Lithodesmiophycidae</taxon>
        <taxon>Lithodesmiales</taxon>
        <taxon>Lithodesmiaceae</taxon>
        <taxon>Ditylum</taxon>
    </lineage>
</organism>
<name>A0A7S4V314_9STRA</name>
<dbReference type="AlphaFoldDB" id="A0A7S4V314"/>
<feature type="compositionally biased region" description="Polar residues" evidence="1">
    <location>
        <begin position="41"/>
        <end position="60"/>
    </location>
</feature>
<feature type="compositionally biased region" description="Low complexity" evidence="1">
    <location>
        <begin position="127"/>
        <end position="137"/>
    </location>
</feature>
<dbReference type="EMBL" id="HBNS01016896">
    <property type="protein sequence ID" value="CAE4604543.1"/>
    <property type="molecule type" value="Transcribed_RNA"/>
</dbReference>
<feature type="compositionally biased region" description="Basic and acidic residues" evidence="1">
    <location>
        <begin position="627"/>
        <end position="649"/>
    </location>
</feature>
<feature type="region of interest" description="Disordered" evidence="1">
    <location>
        <begin position="627"/>
        <end position="691"/>
    </location>
</feature>
<feature type="region of interest" description="Disordered" evidence="1">
    <location>
        <begin position="100"/>
        <end position="150"/>
    </location>
</feature>
<feature type="compositionally biased region" description="Acidic residues" evidence="1">
    <location>
        <begin position="650"/>
        <end position="691"/>
    </location>
</feature>
<evidence type="ECO:0000313" key="3">
    <source>
        <dbReference type="EMBL" id="CAE4604543.1"/>
    </source>
</evidence>